<sequence>MAPLRSVVWAPIPCLSSLFPMLGHFGITDSVGVIHDFGGDFYINRSETHTIFGPPTLYTQLSEECWSAISDEEWDSALSITMANYQKKRYNFFINNCHHFVAAVLKTLSSGKKNYTIFSLIRAFRLGRTVKKMPGHNAPPASHSDVLGCEDA</sequence>
<protein>
    <submittedName>
        <fullName evidence="1">Uncharacterized protein</fullName>
    </submittedName>
</protein>
<dbReference type="VEuPathDB" id="GiardiaDB:GL50803_3636"/>
<dbReference type="GeneID" id="5700588"/>
<keyword evidence="2" id="KW-1185">Reference proteome</keyword>
<dbReference type="KEGG" id="gla:GL50803_003636"/>
<dbReference type="EMBL" id="AACB03000002">
    <property type="protein sequence ID" value="KAE8304153.1"/>
    <property type="molecule type" value="Genomic_DNA"/>
</dbReference>
<evidence type="ECO:0000313" key="2">
    <source>
        <dbReference type="Proteomes" id="UP000001548"/>
    </source>
</evidence>
<dbReference type="PANTHER" id="PTHR20921">
    <property type="entry name" value="TRANSMEMBRANE PROTEIN 222"/>
    <property type="match status" value="1"/>
</dbReference>
<organism evidence="1 2">
    <name type="scientific">Giardia intestinalis (strain ATCC 50803 / WB clone C6)</name>
    <name type="common">Giardia lamblia</name>
    <dbReference type="NCBI Taxonomy" id="184922"/>
    <lineage>
        <taxon>Eukaryota</taxon>
        <taxon>Metamonada</taxon>
        <taxon>Diplomonadida</taxon>
        <taxon>Hexamitidae</taxon>
        <taxon>Giardiinae</taxon>
        <taxon>Giardia</taxon>
    </lineage>
</organism>
<proteinExistence type="predicted"/>
<dbReference type="InterPro" id="IPR008496">
    <property type="entry name" value="TMEM222/RTE1"/>
</dbReference>
<accession>A8BCY8</accession>
<dbReference type="Gene3D" id="3.90.1720.30">
    <property type="entry name" value="PPPDE domains"/>
    <property type="match status" value="1"/>
</dbReference>
<reference evidence="1 2" key="1">
    <citation type="journal article" date="2007" name="Science">
        <title>Genomic minimalism in the early diverging intestinal parasite Giardia lamblia.</title>
        <authorList>
            <person name="Morrison H.G."/>
            <person name="McArthur A.G."/>
            <person name="Gillin F.D."/>
            <person name="Aley S.B."/>
            <person name="Adam R.D."/>
            <person name="Olsen G.J."/>
            <person name="Best A.A."/>
            <person name="Cande W.Z."/>
            <person name="Chen F."/>
            <person name="Cipriano M.J."/>
            <person name="Davids B.J."/>
            <person name="Dawson S.C."/>
            <person name="Elmendorf H.G."/>
            <person name="Hehl A.B."/>
            <person name="Holder M.E."/>
            <person name="Huse S.M."/>
            <person name="Kim U.U."/>
            <person name="Lasek-Nesselquist E."/>
            <person name="Manning G."/>
            <person name="Nigam A."/>
            <person name="Nixon J.E."/>
            <person name="Palm D."/>
            <person name="Passamaneck N.E."/>
            <person name="Prabhu A."/>
            <person name="Reich C.I."/>
            <person name="Reiner D.S."/>
            <person name="Samuelson J."/>
            <person name="Svard S.G."/>
            <person name="Sogin M.L."/>
        </authorList>
    </citation>
    <scope>NUCLEOTIDE SEQUENCE [LARGE SCALE GENOMIC DNA]</scope>
    <source>
        <strain evidence="1 2">WB C6</strain>
    </source>
</reference>
<comment type="caution">
    <text evidence="1">The sequence shown here is derived from an EMBL/GenBank/DDBJ whole genome shotgun (WGS) entry which is preliminary data.</text>
</comment>
<dbReference type="OMA" id="FFINNCH"/>
<dbReference type="Pfam" id="PF05608">
    <property type="entry name" value="RTE1"/>
    <property type="match status" value="2"/>
</dbReference>
<gene>
    <name evidence="1" type="ORF">GL50803_003636</name>
</gene>
<dbReference type="AlphaFoldDB" id="A8BCY8"/>
<evidence type="ECO:0000313" key="1">
    <source>
        <dbReference type="EMBL" id="KAE8304153.1"/>
    </source>
</evidence>
<dbReference type="Proteomes" id="UP000001548">
    <property type="component" value="Unassembled WGS sequence"/>
</dbReference>
<dbReference type="HOGENOM" id="CLU_1725772_0_0_1"/>
<dbReference type="RefSeq" id="XP_001707682.1">
    <property type="nucleotide sequence ID" value="XM_001707630.1"/>
</dbReference>
<name>A8BCY8_GIAIC</name>
<dbReference type="InterPro" id="IPR042266">
    <property type="entry name" value="PPPDE_sf"/>
</dbReference>
<dbReference type="PANTHER" id="PTHR20921:SF0">
    <property type="entry name" value="TRANSMEMBRANE PROTEIN 222"/>
    <property type="match status" value="1"/>
</dbReference>